<accession>A0ACD5VF49</accession>
<evidence type="ECO:0000313" key="1">
    <source>
        <dbReference type="EnsemblPlants" id="AVESA.00010b.r2.3AG0439940.1.CDS.1"/>
    </source>
</evidence>
<dbReference type="Proteomes" id="UP001732700">
    <property type="component" value="Chromosome 3A"/>
</dbReference>
<reference evidence="1" key="2">
    <citation type="submission" date="2025-09" db="UniProtKB">
        <authorList>
            <consortium name="EnsemblPlants"/>
        </authorList>
    </citation>
    <scope>IDENTIFICATION</scope>
</reference>
<sequence length="251" mass="26798">MEDRRSDRQSQEPAVVAREDGVPVSGDEQSDDEFEFSFGGQEPATDGAAADELFADGRIRAFYPVFGRVFEDGRAPPAPDRRPLRRMLLEDARNSSVGSTSSSCSSAATDSADLDGVSPDSYCVWTPGRSAASSPAQSPRKSGSTGSLSGWRRVSQLVIGRSHSDGRDKFAFFSAPPSPAREKQTKGKPTGRKGKAATVVDTVAATHRMFYGGAKASPGAARRTFLPYRQDLVGLFSAPKGITRGNYNPSI</sequence>
<protein>
    <submittedName>
        <fullName evidence="1">Uncharacterized protein</fullName>
    </submittedName>
</protein>
<dbReference type="EnsemblPlants" id="AVESA.00010b.r2.3AG0439940.1">
    <property type="protein sequence ID" value="AVESA.00010b.r2.3AG0439940.1.CDS.1"/>
    <property type="gene ID" value="AVESA.00010b.r2.3AG0439940"/>
</dbReference>
<evidence type="ECO:0000313" key="2">
    <source>
        <dbReference type="Proteomes" id="UP001732700"/>
    </source>
</evidence>
<organism evidence="1 2">
    <name type="scientific">Avena sativa</name>
    <name type="common">Oat</name>
    <dbReference type="NCBI Taxonomy" id="4498"/>
    <lineage>
        <taxon>Eukaryota</taxon>
        <taxon>Viridiplantae</taxon>
        <taxon>Streptophyta</taxon>
        <taxon>Embryophyta</taxon>
        <taxon>Tracheophyta</taxon>
        <taxon>Spermatophyta</taxon>
        <taxon>Magnoliopsida</taxon>
        <taxon>Liliopsida</taxon>
        <taxon>Poales</taxon>
        <taxon>Poaceae</taxon>
        <taxon>BOP clade</taxon>
        <taxon>Pooideae</taxon>
        <taxon>Poodae</taxon>
        <taxon>Poeae</taxon>
        <taxon>Poeae Chloroplast Group 1 (Aveneae type)</taxon>
        <taxon>Aveninae</taxon>
        <taxon>Avena</taxon>
    </lineage>
</organism>
<name>A0ACD5VF49_AVESA</name>
<proteinExistence type="predicted"/>
<reference evidence="1" key="1">
    <citation type="submission" date="2021-05" db="EMBL/GenBank/DDBJ databases">
        <authorList>
            <person name="Scholz U."/>
            <person name="Mascher M."/>
            <person name="Fiebig A."/>
        </authorList>
    </citation>
    <scope>NUCLEOTIDE SEQUENCE [LARGE SCALE GENOMIC DNA]</scope>
</reference>
<keyword evidence="2" id="KW-1185">Reference proteome</keyword>